<keyword evidence="3" id="KW-1185">Reference proteome</keyword>
<gene>
    <name evidence="2" type="primary">CFAP46_1</name>
    <name evidence="2" type="ORF">P7K49_024752</name>
</gene>
<dbReference type="InterPro" id="IPR039586">
    <property type="entry name" value="CFAP46"/>
</dbReference>
<proteinExistence type="predicted"/>
<dbReference type="PANTHER" id="PTHR15977:SF15">
    <property type="entry name" value="CILIA- AND FLAGELLA-ASSOCIATED PROTEIN 46"/>
    <property type="match status" value="1"/>
</dbReference>
<protein>
    <submittedName>
        <fullName evidence="2">Cilia- and flagella-associated protein 46</fullName>
    </submittedName>
</protein>
<organism evidence="2 3">
    <name type="scientific">Saguinus oedipus</name>
    <name type="common">Cotton-top tamarin</name>
    <name type="synonym">Oedipomidas oedipus</name>
    <dbReference type="NCBI Taxonomy" id="9490"/>
    <lineage>
        <taxon>Eukaryota</taxon>
        <taxon>Metazoa</taxon>
        <taxon>Chordata</taxon>
        <taxon>Craniata</taxon>
        <taxon>Vertebrata</taxon>
        <taxon>Euteleostomi</taxon>
        <taxon>Mammalia</taxon>
        <taxon>Eutheria</taxon>
        <taxon>Euarchontoglires</taxon>
        <taxon>Primates</taxon>
        <taxon>Haplorrhini</taxon>
        <taxon>Platyrrhini</taxon>
        <taxon>Cebidae</taxon>
        <taxon>Callitrichinae</taxon>
        <taxon>Saguinus</taxon>
    </lineage>
</organism>
<reference evidence="2 3" key="1">
    <citation type="submission" date="2023-05" db="EMBL/GenBank/DDBJ databases">
        <title>B98-5 Cell Line De Novo Hybrid Assembly: An Optical Mapping Approach.</title>
        <authorList>
            <person name="Kananen K."/>
            <person name="Auerbach J.A."/>
            <person name="Kautto E."/>
            <person name="Blachly J.S."/>
        </authorList>
    </citation>
    <scope>NUCLEOTIDE SEQUENCE [LARGE SCALE GENOMIC DNA]</scope>
    <source>
        <strain evidence="2">B95-8</strain>
        <tissue evidence="2">Cell line</tissue>
    </source>
</reference>
<evidence type="ECO:0000313" key="3">
    <source>
        <dbReference type="Proteomes" id="UP001266305"/>
    </source>
</evidence>
<sequence length="147" mass="15502">MLRLRCPPPGDPAEEPDCPGLPGWTLPTATSRKPDACQPAVGAKLSDLGSLELEAEEEDATKSSRDLPASRVAPEEHVRRAGDLKRRMFLAQQCLAQASEVLLQCLHVALGSGLLDVAAAASLEMVECVGALDPATTCQFLALSQAL</sequence>
<accession>A0ABQ9UQD4</accession>
<feature type="compositionally biased region" description="Pro residues" evidence="1">
    <location>
        <begin position="1"/>
        <end position="11"/>
    </location>
</feature>
<dbReference type="EMBL" id="JASSZA010000011">
    <property type="protein sequence ID" value="KAK2099301.1"/>
    <property type="molecule type" value="Genomic_DNA"/>
</dbReference>
<evidence type="ECO:0000256" key="1">
    <source>
        <dbReference type="SAM" id="MobiDB-lite"/>
    </source>
</evidence>
<keyword evidence="2" id="KW-0969">Cilium</keyword>
<dbReference type="Proteomes" id="UP001266305">
    <property type="component" value="Unassembled WGS sequence"/>
</dbReference>
<feature type="region of interest" description="Disordered" evidence="1">
    <location>
        <begin position="1"/>
        <end position="74"/>
    </location>
</feature>
<keyword evidence="2" id="KW-0282">Flagellum</keyword>
<evidence type="ECO:0000313" key="2">
    <source>
        <dbReference type="EMBL" id="KAK2099301.1"/>
    </source>
</evidence>
<comment type="caution">
    <text evidence="2">The sequence shown here is derived from an EMBL/GenBank/DDBJ whole genome shotgun (WGS) entry which is preliminary data.</text>
</comment>
<dbReference type="PANTHER" id="PTHR15977">
    <property type="entry name" value="CILIA- AND FLAGELLA-ASSOCIATED PROTEIN 46"/>
    <property type="match status" value="1"/>
</dbReference>
<keyword evidence="2" id="KW-0966">Cell projection</keyword>
<name>A0ABQ9UQD4_SAGOE</name>